<dbReference type="InterPro" id="IPR004000">
    <property type="entry name" value="Actin"/>
</dbReference>
<dbReference type="CDD" id="cd22128">
    <property type="entry name" value="F-box_FBXL18"/>
    <property type="match status" value="1"/>
</dbReference>
<keyword evidence="7" id="KW-1185">Reference proteome</keyword>
<dbReference type="SUPFAM" id="SSF53067">
    <property type="entry name" value="Actin-like ATPase domain"/>
    <property type="match status" value="2"/>
</dbReference>
<dbReference type="SUPFAM" id="SSF52047">
    <property type="entry name" value="RNI-like"/>
    <property type="match status" value="1"/>
</dbReference>
<evidence type="ECO:0000313" key="6">
    <source>
        <dbReference type="EMBL" id="PKU35258.1"/>
    </source>
</evidence>
<dbReference type="InterPro" id="IPR020902">
    <property type="entry name" value="Actin/actin-like_CS"/>
</dbReference>
<dbReference type="Pfam" id="PF00022">
    <property type="entry name" value="Actin"/>
    <property type="match status" value="1"/>
</dbReference>
<dbReference type="Proteomes" id="UP000233556">
    <property type="component" value="Unassembled WGS sequence"/>
</dbReference>
<dbReference type="SUPFAM" id="SSF81383">
    <property type="entry name" value="F-box domain"/>
    <property type="match status" value="1"/>
</dbReference>
<dbReference type="InterPro" id="IPR032675">
    <property type="entry name" value="LRR_dom_sf"/>
</dbReference>
<dbReference type="Gene3D" id="1.20.1280.50">
    <property type="match status" value="1"/>
</dbReference>
<feature type="domain" description="F-box" evidence="5">
    <location>
        <begin position="309"/>
        <end position="356"/>
    </location>
</feature>
<dbReference type="PROSITE" id="PS01132">
    <property type="entry name" value="ACTINS_ACT_LIKE"/>
    <property type="match status" value="1"/>
</dbReference>
<sequence>MDDDIAALVVDNGSGMCKAGFAGDDAPRAVFPSIVGRPRHQGVMVGMGQKDSYVGDEAQSKRGILTLKYPIEHGIVTNWDDMEKIWHHTFYNELRVAPEEHPVLLTEAPLNPKANREKMTQIMFETFNTPAMYVAIQAVLSLYASGRTTGIVMDSGDGVTHTVPIYEGYALPHAILRLDLAGRDLTDYLMKILTERGYSFTTTAEREIVRDIKEKLCYVALDFEQEMATAASSSSLEKSYELPDGQVITIGNERFRCPEALFQPSFLGKSNSSRRPLMFLSVKGDLETMLLLVHSKEVVSGESEEESNGVNLMEFSDEILLHILSYVPCTDLVLNVRRTCRKLATLCLDKSLTHTVLLQKDYKVNKDKVKQLMRDIGKEIYQLNMAGCYWLPSSTIDHVTRCKNLVKLNLSGCHVTSLRLSKMLSTLQHLRSLAIDVNPGFDASQLSSECKATLSRVSELKQTLYTPSYGVVPCCTSLEKLLLYFEILDRSREGFMLSGQLMVGESNVPHYQNLRVFYARLAPGYVNQEVVRLYLAVLSDRTPENLHAFLISAPGSFAETGATKNLLDSMARNVRLDALQLPKAWINGSGLLQHLKFNNPFYFSFSRCTLSGGHLIQRVINGGKDLKSLTSLNLSGCVHCLAPESLFRKAEDDIDSSILESLVASCCNLRHLNLSAAHHHSSESIGNHLCQLLSRLKHLLSLALPVCSITDVAANAEKPPTASNLVPQTFGRKVRIGIQTYPRNLGDQANQKIESSVFWALMGSLRFLETLEIIGSSFSSAMPRNEPAIRNSLPPCVRAQSVGDSEVAAISQLTYLQSLTLAQLPNILTGSGLVNIGLQCQHLRTLSLANLGMMGKVVYMSALMDMLKHCKCLRDLRLEQPYFCAGAQFFQALSHCSSLQRLCIVSRSGTLQSDAVMSFMANCLEVIMCHMFMGESLTVCKNLQQSIVRSFQADRPALNVVIFPLLHEDLTEVIRDVPMRHLDEITLFKSRVAEEPPNLWW</sequence>
<dbReference type="InterPro" id="IPR047948">
    <property type="entry name" value="FBXL18_F-box"/>
</dbReference>
<keyword evidence="3" id="KW-0067">ATP-binding</keyword>
<dbReference type="FunFam" id="3.80.10.10:FF:001401">
    <property type="entry name" value="F-box and leucine rich repeat protein 18"/>
    <property type="match status" value="1"/>
</dbReference>
<dbReference type="Gene3D" id="3.30.420.40">
    <property type="match status" value="1"/>
</dbReference>
<evidence type="ECO:0000256" key="3">
    <source>
        <dbReference type="ARBA" id="ARBA00022840"/>
    </source>
</evidence>
<dbReference type="AlphaFoldDB" id="A0A2I0TN76"/>
<evidence type="ECO:0000313" key="7">
    <source>
        <dbReference type="Proteomes" id="UP000233556"/>
    </source>
</evidence>
<dbReference type="PROSITE" id="PS50181">
    <property type="entry name" value="FBOX"/>
    <property type="match status" value="1"/>
</dbReference>
<reference evidence="7" key="1">
    <citation type="submission" date="2017-11" db="EMBL/GenBank/DDBJ databases">
        <authorList>
            <person name="Lima N.C."/>
            <person name="Parody-Merino A.M."/>
            <person name="Battley P.F."/>
            <person name="Fidler A.E."/>
            <person name="Prosdocimi F."/>
        </authorList>
    </citation>
    <scope>NUCLEOTIDE SEQUENCE [LARGE SCALE GENOMIC DNA]</scope>
</reference>
<name>A0A2I0TN76_LIMLA</name>
<gene>
    <name evidence="6" type="ORF">llap_14438</name>
</gene>
<dbReference type="FunFam" id="3.80.10.10:FF:000606">
    <property type="entry name" value="F-box and leucine-rich repeat protein 18"/>
    <property type="match status" value="1"/>
</dbReference>
<dbReference type="FunFam" id="3.30.420.40:FF:000291">
    <property type="entry name" value="Actin, alpha skeletal muscle"/>
    <property type="match status" value="1"/>
</dbReference>
<dbReference type="FunFam" id="1.20.1280.50:FF:000159">
    <property type="entry name" value="F-box and leucine rich repeat protein 18"/>
    <property type="match status" value="1"/>
</dbReference>
<dbReference type="SMART" id="SM00268">
    <property type="entry name" value="ACTIN"/>
    <property type="match status" value="1"/>
</dbReference>
<proteinExistence type="inferred from homology"/>
<keyword evidence="2" id="KW-0547">Nucleotide-binding</keyword>
<organism evidence="6 7">
    <name type="scientific">Limosa lapponica baueri</name>
    <dbReference type="NCBI Taxonomy" id="1758121"/>
    <lineage>
        <taxon>Eukaryota</taxon>
        <taxon>Metazoa</taxon>
        <taxon>Chordata</taxon>
        <taxon>Craniata</taxon>
        <taxon>Vertebrata</taxon>
        <taxon>Euteleostomi</taxon>
        <taxon>Archelosauria</taxon>
        <taxon>Archosauria</taxon>
        <taxon>Dinosauria</taxon>
        <taxon>Saurischia</taxon>
        <taxon>Theropoda</taxon>
        <taxon>Coelurosauria</taxon>
        <taxon>Aves</taxon>
        <taxon>Neognathae</taxon>
        <taxon>Neoaves</taxon>
        <taxon>Charadriiformes</taxon>
        <taxon>Scolopacidae</taxon>
        <taxon>Limosa</taxon>
    </lineage>
</organism>
<dbReference type="Pfam" id="PF12937">
    <property type="entry name" value="F-box-like"/>
    <property type="match status" value="1"/>
</dbReference>
<dbReference type="InterPro" id="IPR043129">
    <property type="entry name" value="ATPase_NBD"/>
</dbReference>
<evidence type="ECO:0000256" key="1">
    <source>
        <dbReference type="ARBA" id="ARBA00006752"/>
    </source>
</evidence>
<dbReference type="FunFam" id="3.90.640.10:FF:000047">
    <property type="entry name" value="Actin, alpha skeletal muscle"/>
    <property type="match status" value="1"/>
</dbReference>
<reference evidence="7" key="2">
    <citation type="submission" date="2017-12" db="EMBL/GenBank/DDBJ databases">
        <title>Genome sequence of the Bar-tailed Godwit (Limosa lapponica baueri).</title>
        <authorList>
            <person name="Lima N.C.B."/>
            <person name="Parody-Merino A.M."/>
            <person name="Battley P.F."/>
            <person name="Fidler A.E."/>
            <person name="Prosdocimi F."/>
        </authorList>
    </citation>
    <scope>NUCLEOTIDE SEQUENCE [LARGE SCALE GENOMIC DNA]</scope>
</reference>
<evidence type="ECO:0000256" key="4">
    <source>
        <dbReference type="RuleBase" id="RU000487"/>
    </source>
</evidence>
<dbReference type="EMBL" id="KZ508403">
    <property type="protein sequence ID" value="PKU35258.1"/>
    <property type="molecule type" value="Genomic_DNA"/>
</dbReference>
<evidence type="ECO:0000256" key="2">
    <source>
        <dbReference type="ARBA" id="ARBA00022741"/>
    </source>
</evidence>
<protein>
    <recommendedName>
        <fullName evidence="5">F-box domain-containing protein</fullName>
    </recommendedName>
</protein>
<dbReference type="Pfam" id="PF19729">
    <property type="entry name" value="LRR_FBXL18"/>
    <property type="match status" value="1"/>
</dbReference>
<comment type="similarity">
    <text evidence="1 4">Belongs to the actin family.</text>
</comment>
<dbReference type="Gene3D" id="3.90.640.10">
    <property type="entry name" value="Actin, Chain A, domain 4"/>
    <property type="match status" value="1"/>
</dbReference>
<dbReference type="GO" id="GO:0031146">
    <property type="term" value="P:SCF-dependent proteasomal ubiquitin-dependent protein catabolic process"/>
    <property type="evidence" value="ECO:0007669"/>
    <property type="project" value="InterPro"/>
</dbReference>
<dbReference type="PANTHER" id="PTHR11937">
    <property type="entry name" value="ACTIN"/>
    <property type="match status" value="1"/>
</dbReference>
<dbReference type="InterPro" id="IPR036047">
    <property type="entry name" value="F-box-like_dom_sf"/>
</dbReference>
<accession>A0A2I0TN76</accession>
<dbReference type="Gene3D" id="3.80.10.10">
    <property type="entry name" value="Ribonuclease Inhibitor"/>
    <property type="match status" value="3"/>
</dbReference>
<dbReference type="InterPro" id="IPR001810">
    <property type="entry name" value="F-box_dom"/>
</dbReference>
<dbReference type="PRINTS" id="PR00190">
    <property type="entry name" value="ACTIN"/>
</dbReference>
<dbReference type="GO" id="GO:0005524">
    <property type="term" value="F:ATP binding"/>
    <property type="evidence" value="ECO:0007669"/>
    <property type="project" value="UniProtKB-KW"/>
</dbReference>
<dbReference type="InterPro" id="IPR045627">
    <property type="entry name" value="FBXL18_LRR"/>
</dbReference>
<dbReference type="OrthoDB" id="9856535at2759"/>
<dbReference type="FunFam" id="2.30.36.70:FF:000001">
    <property type="entry name" value="Actin, alpha skeletal muscle"/>
    <property type="match status" value="1"/>
</dbReference>
<dbReference type="PROSITE" id="PS00406">
    <property type="entry name" value="ACTINS_1"/>
    <property type="match status" value="1"/>
</dbReference>
<dbReference type="InterPro" id="IPR004001">
    <property type="entry name" value="Actin_CS"/>
</dbReference>
<dbReference type="Gene3D" id="2.30.36.70">
    <property type="entry name" value="Actin, Chain A, domain 2"/>
    <property type="match status" value="1"/>
</dbReference>
<evidence type="ECO:0000259" key="5">
    <source>
        <dbReference type="PROSITE" id="PS50181"/>
    </source>
</evidence>